<keyword evidence="1" id="KW-0812">Transmembrane</keyword>
<proteinExistence type="predicted"/>
<gene>
    <name evidence="3" type="ORF">CDEB00056_LOCUS6560</name>
</gene>
<accession>A0A7S3V747</accession>
<reference evidence="3" key="1">
    <citation type="submission" date="2021-01" db="EMBL/GenBank/DDBJ databases">
        <authorList>
            <person name="Corre E."/>
            <person name="Pelletier E."/>
            <person name="Niang G."/>
            <person name="Scheremetjew M."/>
            <person name="Finn R."/>
            <person name="Kale V."/>
            <person name="Holt S."/>
            <person name="Cochrane G."/>
            <person name="Meng A."/>
            <person name="Brown T."/>
            <person name="Cohen L."/>
        </authorList>
    </citation>
    <scope>NUCLEOTIDE SEQUENCE</scope>
    <source>
        <strain evidence="3">MM31A-1</strain>
    </source>
</reference>
<keyword evidence="1" id="KW-1133">Transmembrane helix</keyword>
<dbReference type="AlphaFoldDB" id="A0A7S3V747"/>
<feature type="domain" description="Thioredoxin" evidence="2">
    <location>
        <begin position="138"/>
        <end position="276"/>
    </location>
</feature>
<dbReference type="Gene3D" id="3.40.30.10">
    <property type="entry name" value="Glutaredoxin"/>
    <property type="match status" value="1"/>
</dbReference>
<protein>
    <recommendedName>
        <fullName evidence="2">Thioredoxin domain-containing protein</fullName>
    </recommendedName>
</protein>
<dbReference type="Pfam" id="PF00085">
    <property type="entry name" value="Thioredoxin"/>
    <property type="match status" value="1"/>
</dbReference>
<sequence>MKTPSLSVTRIKEGRRLHPCTCTGYSLFLLGVVVVIVMLPMSANGFSPTSTSTSASSVDKARRIHMDRSHSTYLHSTTNTNTNEQTQTTEVSNNRILTNQERILKEVLGIEPETPAEREKRIQTRINKANEIINEKRKSIVVAALAFAAAILNYGWQYTHPITSLSLLSEMQRNSADLNVIGHNGKPTVVDFWAPWCENCKVAAPTLAAIEEEYKGEVNFVMVRGDAEESYNVVGRFGVDAIPHLAIIGSDGVVETALIGPIPRNVLRADLDVLLENSKRLPAEGETVAQKQEIPYTMYDAFRNRPDLRQVSF</sequence>
<feature type="transmembrane region" description="Helical" evidence="1">
    <location>
        <begin position="20"/>
        <end position="41"/>
    </location>
</feature>
<evidence type="ECO:0000313" key="3">
    <source>
        <dbReference type="EMBL" id="CAE0461719.1"/>
    </source>
</evidence>
<dbReference type="PROSITE" id="PS51352">
    <property type="entry name" value="THIOREDOXIN_2"/>
    <property type="match status" value="1"/>
</dbReference>
<dbReference type="InterPro" id="IPR044241">
    <property type="entry name" value="TxlA/HCF164"/>
</dbReference>
<organism evidence="3">
    <name type="scientific">Chaetoceros debilis</name>
    <dbReference type="NCBI Taxonomy" id="122233"/>
    <lineage>
        <taxon>Eukaryota</taxon>
        <taxon>Sar</taxon>
        <taxon>Stramenopiles</taxon>
        <taxon>Ochrophyta</taxon>
        <taxon>Bacillariophyta</taxon>
        <taxon>Coscinodiscophyceae</taxon>
        <taxon>Chaetocerotophycidae</taxon>
        <taxon>Chaetocerotales</taxon>
        <taxon>Chaetocerotaceae</taxon>
        <taxon>Chaetoceros</taxon>
    </lineage>
</organism>
<name>A0A7S3V747_9STRA</name>
<dbReference type="PANTHER" id="PTHR47353:SF1">
    <property type="entry name" value="THIOREDOXIN-LIKE PROTEIN HCF164, CHLOROPLASTIC"/>
    <property type="match status" value="1"/>
</dbReference>
<dbReference type="EMBL" id="HBIO01008584">
    <property type="protein sequence ID" value="CAE0461719.1"/>
    <property type="molecule type" value="Transcribed_RNA"/>
</dbReference>
<dbReference type="GO" id="GO:0016671">
    <property type="term" value="F:oxidoreductase activity, acting on a sulfur group of donors, disulfide as acceptor"/>
    <property type="evidence" value="ECO:0007669"/>
    <property type="project" value="TreeGrafter"/>
</dbReference>
<dbReference type="InterPro" id="IPR013766">
    <property type="entry name" value="Thioredoxin_domain"/>
</dbReference>
<dbReference type="InterPro" id="IPR036249">
    <property type="entry name" value="Thioredoxin-like_sf"/>
</dbReference>
<evidence type="ECO:0000256" key="1">
    <source>
        <dbReference type="SAM" id="Phobius"/>
    </source>
</evidence>
<dbReference type="PANTHER" id="PTHR47353">
    <property type="entry name" value="THIOREDOXIN-LIKE PROTEIN HCF164, CHLOROPLASTIC"/>
    <property type="match status" value="1"/>
</dbReference>
<dbReference type="SUPFAM" id="SSF52833">
    <property type="entry name" value="Thioredoxin-like"/>
    <property type="match status" value="1"/>
</dbReference>
<keyword evidence="1" id="KW-0472">Membrane</keyword>
<evidence type="ECO:0000259" key="2">
    <source>
        <dbReference type="PROSITE" id="PS51352"/>
    </source>
</evidence>